<accession>A0A150IQB7</accession>
<dbReference type="EMBL" id="LNGD01000169">
    <property type="protein sequence ID" value="KYC47062.1"/>
    <property type="molecule type" value="Genomic_DNA"/>
</dbReference>
<evidence type="ECO:0000313" key="2">
    <source>
        <dbReference type="Proteomes" id="UP000075578"/>
    </source>
</evidence>
<dbReference type="Proteomes" id="UP000075578">
    <property type="component" value="Unassembled WGS sequence"/>
</dbReference>
<sequence length="113" mass="12083">MVASAPSTFRSPALIGLPFLSNATVILESFFLRSIISVETQTIDIISEAAVIMNLDSRGIPLPDPPSPITMFLKALSFMSIALGQTILLISMSSSFPINIWVSSIAARRLCAA</sequence>
<gene>
    <name evidence="1" type="ORF">AMQ74_01722</name>
</gene>
<protein>
    <submittedName>
        <fullName evidence="1">Uncharacterized protein</fullName>
    </submittedName>
</protein>
<dbReference type="AlphaFoldDB" id="A0A150IQB7"/>
<proteinExistence type="predicted"/>
<evidence type="ECO:0000313" key="1">
    <source>
        <dbReference type="EMBL" id="KYC47062.1"/>
    </source>
</evidence>
<reference evidence="1 2" key="1">
    <citation type="journal article" date="2016" name="ISME J.">
        <title>Chasing the elusive Euryarchaeota class WSA2: genomes reveal a uniquely fastidious methyl-reducing methanogen.</title>
        <authorList>
            <person name="Nobu M.K."/>
            <person name="Narihiro T."/>
            <person name="Kuroda K."/>
            <person name="Mei R."/>
            <person name="Liu W.T."/>
        </authorList>
    </citation>
    <scope>NUCLEOTIDE SEQUENCE [LARGE SCALE GENOMIC DNA]</scope>
    <source>
        <strain evidence="1">U1lsi0528_Bin089</strain>
    </source>
</reference>
<organism evidence="1 2">
    <name type="scientific">Candidatus Methanofastidiosum methylothiophilum</name>
    <dbReference type="NCBI Taxonomy" id="1705564"/>
    <lineage>
        <taxon>Archaea</taxon>
        <taxon>Methanobacteriati</taxon>
        <taxon>Methanobacteriota</taxon>
        <taxon>Stenosarchaea group</taxon>
        <taxon>Candidatus Methanofastidiosia</taxon>
        <taxon>Candidatus Methanofastidiosales</taxon>
        <taxon>Candidatus Methanofastidiosaceae</taxon>
        <taxon>Candidatus Methanofastidiosum</taxon>
    </lineage>
</organism>
<name>A0A150IQB7_9EURY</name>
<comment type="caution">
    <text evidence="1">The sequence shown here is derived from an EMBL/GenBank/DDBJ whole genome shotgun (WGS) entry which is preliminary data.</text>
</comment>